<feature type="transmembrane region" description="Helical" evidence="1">
    <location>
        <begin position="21"/>
        <end position="44"/>
    </location>
</feature>
<evidence type="ECO:0000313" key="3">
    <source>
        <dbReference type="Proteomes" id="UP001295462"/>
    </source>
</evidence>
<dbReference type="AlphaFoldDB" id="A0AAU9QPC4"/>
<evidence type="ECO:0000313" key="2">
    <source>
        <dbReference type="EMBL" id="CAH1596474.1"/>
    </source>
</evidence>
<comment type="caution">
    <text evidence="2">The sequence shown here is derived from an EMBL/GenBank/DDBJ whole genome shotgun (WGS) entry which is preliminary data.</text>
</comment>
<dbReference type="Proteomes" id="UP001295462">
    <property type="component" value="Unassembled WGS sequence"/>
</dbReference>
<gene>
    <name evidence="2" type="ORF">THF1A12_300003</name>
</gene>
<reference evidence="2" key="1">
    <citation type="submission" date="2022-01" db="EMBL/GenBank/DDBJ databases">
        <authorList>
            <person name="Lagorce A."/>
        </authorList>
    </citation>
    <scope>NUCLEOTIDE SEQUENCE</scope>
    <source>
        <strain evidence="2">Th15_F1_A12</strain>
    </source>
</reference>
<protein>
    <submittedName>
        <fullName evidence="2">Uncharacterized protein</fullName>
    </submittedName>
</protein>
<dbReference type="EMBL" id="CAKMUD010000084">
    <property type="protein sequence ID" value="CAH1596474.1"/>
    <property type="molecule type" value="Genomic_DNA"/>
</dbReference>
<keyword evidence="1" id="KW-0812">Transmembrane</keyword>
<organism evidence="2 3">
    <name type="scientific">Vibrio jasicida</name>
    <dbReference type="NCBI Taxonomy" id="766224"/>
    <lineage>
        <taxon>Bacteria</taxon>
        <taxon>Pseudomonadati</taxon>
        <taxon>Pseudomonadota</taxon>
        <taxon>Gammaproteobacteria</taxon>
        <taxon>Vibrionales</taxon>
        <taxon>Vibrionaceae</taxon>
        <taxon>Vibrio</taxon>
    </lineage>
</organism>
<keyword evidence="1" id="KW-1133">Transmembrane helix</keyword>
<sequence length="46" mass="4997">MALQSSQQNNVQQSTSKSKIIGFDIIVHAIDKFGNVAIIIILVAEL</sequence>
<evidence type="ECO:0000256" key="1">
    <source>
        <dbReference type="SAM" id="Phobius"/>
    </source>
</evidence>
<keyword evidence="1" id="KW-0472">Membrane</keyword>
<name>A0AAU9QPC4_9VIBR</name>
<accession>A0AAU9QPC4</accession>
<proteinExistence type="predicted"/>